<feature type="chain" id="PRO_5046635985" description="Lipoprotein" evidence="2">
    <location>
        <begin position="27"/>
        <end position="170"/>
    </location>
</feature>
<evidence type="ECO:0000313" key="4">
    <source>
        <dbReference type="Proteomes" id="UP001596540"/>
    </source>
</evidence>
<protein>
    <recommendedName>
        <fullName evidence="5">Lipoprotein</fullName>
    </recommendedName>
</protein>
<comment type="caution">
    <text evidence="3">The sequence shown here is derived from an EMBL/GenBank/DDBJ whole genome shotgun (WGS) entry which is preliminary data.</text>
</comment>
<dbReference type="EMBL" id="JBHTBH010000007">
    <property type="protein sequence ID" value="MFC7329183.1"/>
    <property type="molecule type" value="Genomic_DNA"/>
</dbReference>
<feature type="signal peptide" evidence="2">
    <location>
        <begin position="1"/>
        <end position="26"/>
    </location>
</feature>
<dbReference type="RefSeq" id="WP_379871843.1">
    <property type="nucleotide sequence ID" value="NZ_JBHTBH010000007.1"/>
</dbReference>
<evidence type="ECO:0000313" key="3">
    <source>
        <dbReference type="EMBL" id="MFC7329183.1"/>
    </source>
</evidence>
<evidence type="ECO:0000256" key="2">
    <source>
        <dbReference type="SAM" id="SignalP"/>
    </source>
</evidence>
<keyword evidence="4" id="KW-1185">Reference proteome</keyword>
<feature type="region of interest" description="Disordered" evidence="1">
    <location>
        <begin position="26"/>
        <end position="52"/>
    </location>
</feature>
<evidence type="ECO:0000256" key="1">
    <source>
        <dbReference type="SAM" id="MobiDB-lite"/>
    </source>
</evidence>
<name>A0ABW2KIH2_9ACTN</name>
<dbReference type="PROSITE" id="PS51257">
    <property type="entry name" value="PROKAR_LIPOPROTEIN"/>
    <property type="match status" value="1"/>
</dbReference>
<accession>A0ABW2KIH2</accession>
<reference evidence="4" key="1">
    <citation type="journal article" date="2019" name="Int. J. Syst. Evol. Microbiol.">
        <title>The Global Catalogue of Microorganisms (GCM) 10K type strain sequencing project: providing services to taxonomists for standard genome sequencing and annotation.</title>
        <authorList>
            <consortium name="The Broad Institute Genomics Platform"/>
            <consortium name="The Broad Institute Genome Sequencing Center for Infectious Disease"/>
            <person name="Wu L."/>
            <person name="Ma J."/>
        </authorList>
    </citation>
    <scope>NUCLEOTIDE SEQUENCE [LARGE SCALE GENOMIC DNA]</scope>
    <source>
        <strain evidence="4">CGMCC 4.7382</strain>
    </source>
</reference>
<evidence type="ECO:0008006" key="5">
    <source>
        <dbReference type="Google" id="ProtNLM"/>
    </source>
</evidence>
<dbReference type="Proteomes" id="UP001596540">
    <property type="component" value="Unassembled WGS sequence"/>
</dbReference>
<gene>
    <name evidence="3" type="ORF">ACFQRF_15715</name>
</gene>
<sequence>MIFVKGILAGAAVAASIALLSGCAPETEPEADETELTGSGHHHVPDAEFQDPGEYPTWGTGDRSDAIQQAESAVTAFVSDKDDEDTWWDGLRGHLSAQAQLEIQGTDPANIAADEVTGDGELTDDSSAYLAWVEVPTDAGTYQVLLSRTAQDAPWLVERLTPPEDEPGED</sequence>
<keyword evidence="2" id="KW-0732">Signal</keyword>
<organism evidence="3 4">
    <name type="scientific">Marinactinospora rubrisoli</name>
    <dbReference type="NCBI Taxonomy" id="2715399"/>
    <lineage>
        <taxon>Bacteria</taxon>
        <taxon>Bacillati</taxon>
        <taxon>Actinomycetota</taxon>
        <taxon>Actinomycetes</taxon>
        <taxon>Streptosporangiales</taxon>
        <taxon>Nocardiopsidaceae</taxon>
        <taxon>Marinactinospora</taxon>
    </lineage>
</organism>
<proteinExistence type="predicted"/>